<protein>
    <submittedName>
        <fullName evidence="2">Uncharacterized protein</fullName>
    </submittedName>
</protein>
<name>U3BDT9_AQUA1</name>
<dbReference type="AlphaFoldDB" id="U3BDT9"/>
<dbReference type="Proteomes" id="UP000016560">
    <property type="component" value="Unassembled WGS sequence"/>
</dbReference>
<keyword evidence="3" id="KW-1185">Reference proteome</keyword>
<evidence type="ECO:0000313" key="3">
    <source>
        <dbReference type="Proteomes" id="UP000016560"/>
    </source>
</evidence>
<keyword evidence="1" id="KW-0472">Membrane</keyword>
<keyword evidence="1" id="KW-1133">Transmembrane helix</keyword>
<comment type="caution">
    <text evidence="2">The sequence shown here is derived from an EMBL/GenBank/DDBJ whole genome shotgun (WGS) entry which is preliminary data.</text>
</comment>
<evidence type="ECO:0000256" key="1">
    <source>
        <dbReference type="SAM" id="Phobius"/>
    </source>
</evidence>
<accession>U3BDT9</accession>
<sequence>MEPQYSIRFTGKFLNPSEQVAIENLASFFPSLKIEEIEPLIKNKMIFKKSIDLTLANKIKSKFEQAGAECLIFTESPESSQSTQEKEAISLANSNSDKKSGILIIAASIFLILCTFLLSNGYDPRGGLLWSLSESMYLYEGYPFGCSEIKYHGGGAHRTPDGKLSLDISSMTTTGGCADSLRIEISTR</sequence>
<organism evidence="2 3">
    <name type="scientific">Aquipseudomonas alcaligenes (strain ATCC 14909 / DSM 50342 / CCUG 1425 / JCM 20561 / NBRC 14159 / NCIMB 9945 / NCTC 10367 / 1577)</name>
    <name type="common">Pseudomonas alcaligenes</name>
    <dbReference type="NCBI Taxonomy" id="1215092"/>
    <lineage>
        <taxon>Bacteria</taxon>
        <taxon>Pseudomonadati</taxon>
        <taxon>Pseudomonadota</taxon>
        <taxon>Gammaproteobacteria</taxon>
        <taxon>Pseudomonadales</taxon>
        <taxon>Pseudomonadaceae</taxon>
        <taxon>Aquipseudomonas</taxon>
    </lineage>
</organism>
<dbReference type="OrthoDB" id="7031784at2"/>
<gene>
    <name evidence="2" type="ORF">PA6_054_00220</name>
</gene>
<feature type="non-terminal residue" evidence="2">
    <location>
        <position position="188"/>
    </location>
</feature>
<evidence type="ECO:0000313" key="2">
    <source>
        <dbReference type="EMBL" id="GAD64938.1"/>
    </source>
</evidence>
<reference evidence="2" key="1">
    <citation type="submission" date="2024-09" db="EMBL/GenBank/DDBJ databases">
        <title>Whole genome shotgun sequence of Pseudomonas alcaligenes NBRC 14159.</title>
        <authorList>
            <person name="Yoshida I."/>
            <person name="Hosoyama A."/>
            <person name="Tsuchikane K."/>
            <person name="Noguchi M."/>
            <person name="Hirakata S."/>
            <person name="Ando Y."/>
            <person name="Ohji S."/>
            <person name="Yamazoe A."/>
            <person name="Yamazaki S."/>
            <person name="Fujita N."/>
        </authorList>
    </citation>
    <scope>NUCLEOTIDE SEQUENCE</scope>
    <source>
        <strain evidence="2">NBRC 14159</strain>
    </source>
</reference>
<dbReference type="EMBL" id="BATI01000054">
    <property type="protein sequence ID" value="GAD64938.1"/>
    <property type="molecule type" value="Genomic_DNA"/>
</dbReference>
<dbReference type="RefSeq" id="WP_021703001.1">
    <property type="nucleotide sequence ID" value="NZ_BATI01000054.1"/>
</dbReference>
<keyword evidence="1" id="KW-0812">Transmembrane</keyword>
<proteinExistence type="predicted"/>
<feature type="transmembrane region" description="Helical" evidence="1">
    <location>
        <begin position="102"/>
        <end position="122"/>
    </location>
</feature>